<dbReference type="GO" id="GO:0004222">
    <property type="term" value="F:metalloendopeptidase activity"/>
    <property type="evidence" value="ECO:0007669"/>
    <property type="project" value="TreeGrafter"/>
</dbReference>
<reference evidence="3 4" key="1">
    <citation type="journal article" date="2019" name="Nat. Microbiol.">
        <title>Mediterranean grassland soil C-N compound turnover is dependent on rainfall and depth, and is mediated by genomically divergent microorganisms.</title>
        <authorList>
            <person name="Diamond S."/>
            <person name="Andeer P.F."/>
            <person name="Li Z."/>
            <person name="Crits-Christoph A."/>
            <person name="Burstein D."/>
            <person name="Anantharaman K."/>
            <person name="Lane K.R."/>
            <person name="Thomas B.C."/>
            <person name="Pan C."/>
            <person name="Northen T.R."/>
            <person name="Banfield J.F."/>
        </authorList>
    </citation>
    <scope>NUCLEOTIDE SEQUENCE [LARGE SCALE GENOMIC DNA]</scope>
    <source>
        <strain evidence="3">WS_10</strain>
    </source>
</reference>
<gene>
    <name evidence="3" type="ORF">E6K80_06235</name>
</gene>
<feature type="region of interest" description="Disordered" evidence="1">
    <location>
        <begin position="1"/>
        <end position="23"/>
    </location>
</feature>
<dbReference type="PANTHER" id="PTHR21666">
    <property type="entry name" value="PEPTIDASE-RELATED"/>
    <property type="match status" value="1"/>
</dbReference>
<dbReference type="Gene3D" id="2.70.70.10">
    <property type="entry name" value="Glucose Permease (Domain IIA)"/>
    <property type="match status" value="1"/>
</dbReference>
<dbReference type="Pfam" id="PF01551">
    <property type="entry name" value="Peptidase_M23"/>
    <property type="match status" value="1"/>
</dbReference>
<dbReference type="PANTHER" id="PTHR21666:SF270">
    <property type="entry name" value="MUREIN HYDROLASE ACTIVATOR ENVC"/>
    <property type="match status" value="1"/>
</dbReference>
<organism evidence="3 4">
    <name type="scientific">Eiseniibacteriota bacterium</name>
    <dbReference type="NCBI Taxonomy" id="2212470"/>
    <lineage>
        <taxon>Bacteria</taxon>
        <taxon>Candidatus Eiseniibacteriota</taxon>
    </lineage>
</organism>
<sequence>MLPVGDPSALGRPGPHGERPYLVTRNVGRDSGEWHAGADLSNRTGGDTVRAAAHGIVVSARDAGNGYGLHVVLAHRLRDGSLVFSVYAHLAPRSLRVASGELVTMGQPLGRVGRSGTATSPHLHFEVRRPASWDQRWEKAEALDPVRFVTLALPTRDQDSTWARPYLAWAECAGIIEPEEDGRSAVTRQRWWRALAA</sequence>
<evidence type="ECO:0000313" key="4">
    <source>
        <dbReference type="Proteomes" id="UP000319836"/>
    </source>
</evidence>
<dbReference type="CDD" id="cd12797">
    <property type="entry name" value="M23_peptidase"/>
    <property type="match status" value="1"/>
</dbReference>
<protein>
    <submittedName>
        <fullName evidence="3">M23 family metallopeptidase</fullName>
    </submittedName>
</protein>
<name>A0A538U5P3_UNCEI</name>
<dbReference type="Proteomes" id="UP000319836">
    <property type="component" value="Unassembled WGS sequence"/>
</dbReference>
<dbReference type="EMBL" id="VBPA01000142">
    <property type="protein sequence ID" value="TMQ71216.1"/>
    <property type="molecule type" value="Genomic_DNA"/>
</dbReference>
<dbReference type="InterPro" id="IPR016047">
    <property type="entry name" value="M23ase_b-sheet_dom"/>
</dbReference>
<proteinExistence type="predicted"/>
<feature type="domain" description="M23ase beta-sheet core" evidence="2">
    <location>
        <begin position="35"/>
        <end position="129"/>
    </location>
</feature>
<dbReference type="InterPro" id="IPR050570">
    <property type="entry name" value="Cell_wall_metabolism_enzyme"/>
</dbReference>
<evidence type="ECO:0000313" key="3">
    <source>
        <dbReference type="EMBL" id="TMQ71216.1"/>
    </source>
</evidence>
<feature type="non-terminal residue" evidence="3">
    <location>
        <position position="197"/>
    </location>
</feature>
<dbReference type="SUPFAM" id="SSF51261">
    <property type="entry name" value="Duplicated hybrid motif"/>
    <property type="match status" value="1"/>
</dbReference>
<accession>A0A538U5P3</accession>
<evidence type="ECO:0000259" key="2">
    <source>
        <dbReference type="Pfam" id="PF01551"/>
    </source>
</evidence>
<comment type="caution">
    <text evidence="3">The sequence shown here is derived from an EMBL/GenBank/DDBJ whole genome shotgun (WGS) entry which is preliminary data.</text>
</comment>
<dbReference type="AlphaFoldDB" id="A0A538U5P3"/>
<dbReference type="InterPro" id="IPR011055">
    <property type="entry name" value="Dup_hybrid_motif"/>
</dbReference>
<evidence type="ECO:0000256" key="1">
    <source>
        <dbReference type="SAM" id="MobiDB-lite"/>
    </source>
</evidence>